<accession>A0A109MZ50</accession>
<dbReference type="AlphaFoldDB" id="A0A109MZ50"/>
<sequence length="74" mass="8801">MNIQTNQLSIKLKIKNRRNFNLQSHLHEMCDYSKEYEHDIVEVQKVNMINGGNYEIVISITRDLDCLGEPMDRY</sequence>
<reference evidence="1 2" key="1">
    <citation type="submission" date="2015-11" db="EMBL/GenBank/DDBJ databases">
        <title>Genome Sequence of Bacillus simplex strain VanAntwerpen2.</title>
        <authorList>
            <person name="Couger M.B."/>
        </authorList>
    </citation>
    <scope>NUCLEOTIDE SEQUENCE [LARGE SCALE GENOMIC DNA]</scope>
    <source>
        <strain evidence="1 2">VanAntwerpen02</strain>
    </source>
</reference>
<organism evidence="1 2">
    <name type="scientific">Peribacillus simplex</name>
    <dbReference type="NCBI Taxonomy" id="1478"/>
    <lineage>
        <taxon>Bacteria</taxon>
        <taxon>Bacillati</taxon>
        <taxon>Bacillota</taxon>
        <taxon>Bacilli</taxon>
        <taxon>Bacillales</taxon>
        <taxon>Bacillaceae</taxon>
        <taxon>Peribacillus</taxon>
    </lineage>
</organism>
<gene>
    <name evidence="1" type="ORF">AS888_18355</name>
</gene>
<evidence type="ECO:0000313" key="1">
    <source>
        <dbReference type="EMBL" id="KWW20525.1"/>
    </source>
</evidence>
<keyword evidence="2" id="KW-1185">Reference proteome</keyword>
<name>A0A109MZ50_9BACI</name>
<dbReference type="EMBL" id="LNNH01000016">
    <property type="protein sequence ID" value="KWW20525.1"/>
    <property type="molecule type" value="Genomic_DNA"/>
</dbReference>
<protein>
    <submittedName>
        <fullName evidence="1">Uncharacterized protein</fullName>
    </submittedName>
</protein>
<proteinExistence type="predicted"/>
<dbReference type="Proteomes" id="UP000064189">
    <property type="component" value="Unassembled WGS sequence"/>
</dbReference>
<comment type="caution">
    <text evidence="1">The sequence shown here is derived from an EMBL/GenBank/DDBJ whole genome shotgun (WGS) entry which is preliminary data.</text>
</comment>
<evidence type="ECO:0000313" key="2">
    <source>
        <dbReference type="Proteomes" id="UP000064189"/>
    </source>
</evidence>
<dbReference type="RefSeq" id="WP_061141956.1">
    <property type="nucleotide sequence ID" value="NZ_LNNH01000016.1"/>
</dbReference>